<gene>
    <name evidence="1" type="ORF">IO89_01040</name>
</gene>
<sequence>MRTKKAFRQAERRISEIENSISKFSQPLMSNSKWVRLIEQIVVHSDEIRRIEFKKIQSERIGELYLNEESIFEFDYWQTGFEANNSFNECLEYREIEYLIFPKVISPDTNQDLNRISAIIKNVGEFDLESNENELKLLCYK</sequence>
<dbReference type="STRING" id="421072.SAMN04488097_1163"/>
<reference evidence="1 2" key="1">
    <citation type="submission" date="2014-07" db="EMBL/GenBank/DDBJ databases">
        <title>Epilithonimonas lactis LMG 22401 Genome.</title>
        <authorList>
            <person name="Pipes S.E."/>
            <person name="Stropko S.J."/>
        </authorList>
    </citation>
    <scope>NUCLEOTIDE SEQUENCE [LARGE SCALE GENOMIC DNA]</scope>
    <source>
        <strain evidence="1 2">LMG 24401</strain>
    </source>
</reference>
<organism evidence="1 2">
    <name type="scientific">Epilithonimonas lactis</name>
    <dbReference type="NCBI Taxonomy" id="421072"/>
    <lineage>
        <taxon>Bacteria</taxon>
        <taxon>Pseudomonadati</taxon>
        <taxon>Bacteroidota</taxon>
        <taxon>Flavobacteriia</taxon>
        <taxon>Flavobacteriales</taxon>
        <taxon>Weeksellaceae</taxon>
        <taxon>Chryseobacterium group</taxon>
        <taxon>Epilithonimonas</taxon>
    </lineage>
</organism>
<name>A0A085BL67_9FLAO</name>
<proteinExistence type="predicted"/>
<accession>A0A085BL67</accession>
<comment type="caution">
    <text evidence="1">The sequence shown here is derived from an EMBL/GenBank/DDBJ whole genome shotgun (WGS) entry which is preliminary data.</text>
</comment>
<dbReference type="RefSeq" id="WP_034972935.1">
    <property type="nucleotide sequence ID" value="NZ_FOFI01000002.1"/>
</dbReference>
<dbReference type="EMBL" id="JPLY01000001">
    <property type="protein sequence ID" value="KFC23212.1"/>
    <property type="molecule type" value="Genomic_DNA"/>
</dbReference>
<evidence type="ECO:0000313" key="1">
    <source>
        <dbReference type="EMBL" id="KFC23212.1"/>
    </source>
</evidence>
<dbReference type="OrthoDB" id="884081at2"/>
<evidence type="ECO:0000313" key="2">
    <source>
        <dbReference type="Proteomes" id="UP000028623"/>
    </source>
</evidence>
<dbReference type="Proteomes" id="UP000028623">
    <property type="component" value="Unassembled WGS sequence"/>
</dbReference>
<protein>
    <submittedName>
        <fullName evidence="1">Uncharacterized protein</fullName>
    </submittedName>
</protein>
<keyword evidence="2" id="KW-1185">Reference proteome</keyword>
<dbReference type="AlphaFoldDB" id="A0A085BL67"/>